<dbReference type="EMBL" id="HBUF01666816">
    <property type="protein sequence ID" value="CAG6789785.1"/>
    <property type="molecule type" value="Transcribed_RNA"/>
</dbReference>
<evidence type="ECO:0000313" key="2">
    <source>
        <dbReference type="EMBL" id="CAG6789778.1"/>
    </source>
</evidence>
<name>A0A8D9FGA5_9HEMI</name>
<dbReference type="EMBL" id="HBUF01666814">
    <property type="protein sequence ID" value="CAG6789771.1"/>
    <property type="molecule type" value="Transcribed_RNA"/>
</dbReference>
<keyword evidence="1" id="KW-0732">Signal</keyword>
<organism evidence="2">
    <name type="scientific">Cacopsylla melanoneura</name>
    <dbReference type="NCBI Taxonomy" id="428564"/>
    <lineage>
        <taxon>Eukaryota</taxon>
        <taxon>Metazoa</taxon>
        <taxon>Ecdysozoa</taxon>
        <taxon>Arthropoda</taxon>
        <taxon>Hexapoda</taxon>
        <taxon>Insecta</taxon>
        <taxon>Pterygota</taxon>
        <taxon>Neoptera</taxon>
        <taxon>Paraneoptera</taxon>
        <taxon>Hemiptera</taxon>
        <taxon>Sternorrhyncha</taxon>
        <taxon>Psylloidea</taxon>
        <taxon>Psyllidae</taxon>
        <taxon>Psyllinae</taxon>
        <taxon>Cacopsylla</taxon>
    </lineage>
</organism>
<reference evidence="2" key="1">
    <citation type="submission" date="2021-05" db="EMBL/GenBank/DDBJ databases">
        <authorList>
            <person name="Alioto T."/>
            <person name="Alioto T."/>
            <person name="Gomez Garrido J."/>
        </authorList>
    </citation>
    <scope>NUCLEOTIDE SEQUENCE</scope>
</reference>
<evidence type="ECO:0008006" key="3">
    <source>
        <dbReference type="Google" id="ProtNLM"/>
    </source>
</evidence>
<evidence type="ECO:0000256" key="1">
    <source>
        <dbReference type="SAM" id="SignalP"/>
    </source>
</evidence>
<protein>
    <recommendedName>
        <fullName evidence="3">Secreted protein</fullName>
    </recommendedName>
</protein>
<proteinExistence type="predicted"/>
<dbReference type="EMBL" id="HBUF01666817">
    <property type="protein sequence ID" value="CAG6789792.1"/>
    <property type="molecule type" value="Transcribed_RNA"/>
</dbReference>
<accession>A0A8D9FGA5</accession>
<feature type="chain" id="PRO_5036263064" description="Secreted protein" evidence="1">
    <location>
        <begin position="22"/>
        <end position="118"/>
    </location>
</feature>
<dbReference type="EMBL" id="HBUF01666815">
    <property type="protein sequence ID" value="CAG6789778.1"/>
    <property type="molecule type" value="Transcribed_RNA"/>
</dbReference>
<dbReference type="EMBL" id="HBUF01666813">
    <property type="protein sequence ID" value="CAG6789764.1"/>
    <property type="molecule type" value="Transcribed_RNA"/>
</dbReference>
<dbReference type="PROSITE" id="PS51257">
    <property type="entry name" value="PROKAR_LIPOPROTEIN"/>
    <property type="match status" value="1"/>
</dbReference>
<dbReference type="EMBL" id="HBUF01030220">
    <property type="protein sequence ID" value="CAG6614410.1"/>
    <property type="molecule type" value="Transcribed_RNA"/>
</dbReference>
<dbReference type="AlphaFoldDB" id="A0A8D9FGA5"/>
<sequence>MSKSLFLAARCSAVSPLIVVAFSCSAVCVDSNSRHMDWLPASTASRSGILPFPSTVIRTSFPAVDSNALRILVAVPVCLEHTRCTAVCWRGPPNADTLIPFLLSNNLTTSSLENKAAM</sequence>
<feature type="signal peptide" evidence="1">
    <location>
        <begin position="1"/>
        <end position="21"/>
    </location>
</feature>